<comment type="caution">
    <text evidence="1">The sequence shown here is derived from an EMBL/GenBank/DDBJ whole genome shotgun (WGS) entry which is preliminary data.</text>
</comment>
<organism evidence="1 2">
    <name type="scientific">Culicoidibacter larvae</name>
    <dbReference type="NCBI Taxonomy" id="2579976"/>
    <lineage>
        <taxon>Bacteria</taxon>
        <taxon>Bacillati</taxon>
        <taxon>Bacillota</taxon>
        <taxon>Culicoidibacteria</taxon>
        <taxon>Culicoidibacterales</taxon>
        <taxon>Culicoidibacteraceae</taxon>
        <taxon>Culicoidibacter</taxon>
    </lineage>
</organism>
<dbReference type="AlphaFoldDB" id="A0A5R8QH39"/>
<dbReference type="Gene3D" id="1.10.10.10">
    <property type="entry name" value="Winged helix-like DNA-binding domain superfamily/Winged helix DNA-binding domain"/>
    <property type="match status" value="1"/>
</dbReference>
<dbReference type="EMBL" id="VBWP01000001">
    <property type="protein sequence ID" value="TLG77349.1"/>
    <property type="molecule type" value="Genomic_DNA"/>
</dbReference>
<dbReference type="RefSeq" id="WP_138189957.1">
    <property type="nucleotide sequence ID" value="NZ_VBWP01000001.1"/>
</dbReference>
<dbReference type="InParanoid" id="A0A5R8QH39"/>
<gene>
    <name evidence="1" type="ORF">FEZ08_01650</name>
</gene>
<evidence type="ECO:0000313" key="2">
    <source>
        <dbReference type="Proteomes" id="UP000306912"/>
    </source>
</evidence>
<sequence length="86" mass="10045">MQKKMFLTKLELEVFGALQWDQCLKNEEIAERIKMKKQSVDNAVGHLYKYGLIKDTYNYRRGQERIIKVIGVVDFTSGAVLETFLD</sequence>
<dbReference type="InterPro" id="IPR036388">
    <property type="entry name" value="WH-like_DNA-bd_sf"/>
</dbReference>
<dbReference type="Proteomes" id="UP000306912">
    <property type="component" value="Unassembled WGS sequence"/>
</dbReference>
<evidence type="ECO:0000313" key="1">
    <source>
        <dbReference type="EMBL" id="TLG77349.1"/>
    </source>
</evidence>
<protein>
    <recommendedName>
        <fullName evidence="3">MarR family transcriptional regulator</fullName>
    </recommendedName>
</protein>
<reference evidence="1 2" key="1">
    <citation type="submission" date="2019-05" db="EMBL/GenBank/DDBJ databases">
        <title>Culicoidintestinum kansasii gen. nov., sp. nov. from the gastrointestinal tract of the biting midge, Culicoides sonorensis.</title>
        <authorList>
            <person name="Neupane S."/>
            <person name="Ghosh A."/>
            <person name="Gunther S."/>
            <person name="Martin K."/>
            <person name="Zurek L."/>
        </authorList>
    </citation>
    <scope>NUCLEOTIDE SEQUENCE [LARGE SCALE GENOMIC DNA]</scope>
    <source>
        <strain evidence="1 2">CS-1</strain>
    </source>
</reference>
<keyword evidence="2" id="KW-1185">Reference proteome</keyword>
<name>A0A5R8QH39_9FIRM</name>
<proteinExistence type="predicted"/>
<evidence type="ECO:0008006" key="3">
    <source>
        <dbReference type="Google" id="ProtNLM"/>
    </source>
</evidence>
<dbReference type="InterPro" id="IPR036390">
    <property type="entry name" value="WH_DNA-bd_sf"/>
</dbReference>
<dbReference type="SUPFAM" id="SSF46785">
    <property type="entry name" value="Winged helix' DNA-binding domain"/>
    <property type="match status" value="1"/>
</dbReference>
<accession>A0A5R8QH39</accession>